<dbReference type="EMBL" id="PCWQ01000009">
    <property type="protein sequence ID" value="PIR06772.1"/>
    <property type="molecule type" value="Genomic_DNA"/>
</dbReference>
<feature type="transmembrane region" description="Helical" evidence="1">
    <location>
        <begin position="220"/>
        <end position="240"/>
    </location>
</feature>
<sequence>MNTTKVFVACALGALIGSIVALQMNPYLWWIGLLVGGLTGYLSYEFKAVIAAVPKAWNAASWRPSKEVKWATVAFICVYISIVSIVLGIAILNPIPKREVLIAKPDILLYSFLGLMTSLVFLIGLTITLIEQPKLKNNITKSFQLIALYCNPISVATFLPLWCLYKFITHLPAMIAFIFKTGWSIICTLGRFIKFLFLLIHSDIRLLCGIDATIGSGIGYLTGNVLIGMVAGGVFGVLNYQIVSLKILKVVPVKNIS</sequence>
<feature type="transmembrane region" description="Helical" evidence="1">
    <location>
        <begin position="177"/>
        <end position="200"/>
    </location>
</feature>
<gene>
    <name evidence="2" type="ORF">COV55_02260</name>
</gene>
<dbReference type="Proteomes" id="UP000230564">
    <property type="component" value="Unassembled WGS sequence"/>
</dbReference>
<name>A0A2H0NCZ3_9BACT</name>
<evidence type="ECO:0000313" key="3">
    <source>
        <dbReference type="Proteomes" id="UP000230564"/>
    </source>
</evidence>
<protein>
    <submittedName>
        <fullName evidence="2">Uncharacterized protein</fullName>
    </submittedName>
</protein>
<dbReference type="AlphaFoldDB" id="A0A2H0NCZ3"/>
<evidence type="ECO:0000256" key="1">
    <source>
        <dbReference type="SAM" id="Phobius"/>
    </source>
</evidence>
<keyword evidence="1" id="KW-1133">Transmembrane helix</keyword>
<reference evidence="2 3" key="1">
    <citation type="submission" date="2017-09" db="EMBL/GenBank/DDBJ databases">
        <title>Depth-based differentiation of microbial function through sediment-hosted aquifers and enrichment of novel symbionts in the deep terrestrial subsurface.</title>
        <authorList>
            <person name="Probst A.J."/>
            <person name="Ladd B."/>
            <person name="Jarett J.K."/>
            <person name="Geller-Mcgrath D.E."/>
            <person name="Sieber C.M."/>
            <person name="Emerson J.B."/>
            <person name="Anantharaman K."/>
            <person name="Thomas B.C."/>
            <person name="Malmstrom R."/>
            <person name="Stieglmeier M."/>
            <person name="Klingl A."/>
            <person name="Woyke T."/>
            <person name="Ryan C.M."/>
            <person name="Banfield J.F."/>
        </authorList>
    </citation>
    <scope>NUCLEOTIDE SEQUENCE [LARGE SCALE GENOMIC DNA]</scope>
    <source>
        <strain evidence="2">CG11_big_fil_rev_8_21_14_0_20_36_20</strain>
    </source>
</reference>
<comment type="caution">
    <text evidence="2">The sequence shown here is derived from an EMBL/GenBank/DDBJ whole genome shotgun (WGS) entry which is preliminary data.</text>
</comment>
<feature type="transmembrane region" description="Helical" evidence="1">
    <location>
        <begin position="142"/>
        <end position="165"/>
    </location>
</feature>
<organism evidence="2 3">
    <name type="scientific">Candidatus Komeilibacteria bacterium CG11_big_fil_rev_8_21_14_0_20_36_20</name>
    <dbReference type="NCBI Taxonomy" id="1974477"/>
    <lineage>
        <taxon>Bacteria</taxon>
        <taxon>Candidatus Komeiliibacteriota</taxon>
    </lineage>
</organism>
<evidence type="ECO:0000313" key="2">
    <source>
        <dbReference type="EMBL" id="PIR06772.1"/>
    </source>
</evidence>
<keyword evidence="1" id="KW-0472">Membrane</keyword>
<accession>A0A2H0NCZ3</accession>
<feature type="transmembrane region" description="Helical" evidence="1">
    <location>
        <begin position="107"/>
        <end position="130"/>
    </location>
</feature>
<proteinExistence type="predicted"/>
<keyword evidence="1" id="KW-0812">Transmembrane</keyword>
<feature type="transmembrane region" description="Helical" evidence="1">
    <location>
        <begin position="70"/>
        <end position="95"/>
    </location>
</feature>